<feature type="transmembrane region" description="Helical" evidence="2">
    <location>
        <begin position="142"/>
        <end position="159"/>
    </location>
</feature>
<feature type="transmembrane region" description="Helical" evidence="2">
    <location>
        <begin position="110"/>
        <end position="130"/>
    </location>
</feature>
<evidence type="ECO:0000313" key="5">
    <source>
        <dbReference type="Proteomes" id="UP001612915"/>
    </source>
</evidence>
<feature type="transmembrane region" description="Helical" evidence="2">
    <location>
        <begin position="224"/>
        <end position="247"/>
    </location>
</feature>
<dbReference type="InterPro" id="IPR052901">
    <property type="entry name" value="Bact_TGase-like"/>
</dbReference>
<dbReference type="Proteomes" id="UP001612915">
    <property type="component" value="Unassembled WGS sequence"/>
</dbReference>
<evidence type="ECO:0000313" key="4">
    <source>
        <dbReference type="EMBL" id="MFI7589425.1"/>
    </source>
</evidence>
<keyword evidence="2" id="KW-0812">Transmembrane</keyword>
<dbReference type="PANTHER" id="PTHR42736:SF1">
    <property type="entry name" value="PROTEIN-GLUTAMINE GAMMA-GLUTAMYLTRANSFERASE"/>
    <property type="match status" value="1"/>
</dbReference>
<evidence type="ECO:0000256" key="2">
    <source>
        <dbReference type="SAM" id="Phobius"/>
    </source>
</evidence>
<feature type="transmembrane region" description="Helical" evidence="2">
    <location>
        <begin position="165"/>
        <end position="183"/>
    </location>
</feature>
<comment type="caution">
    <text evidence="4">The sequence shown here is derived from an EMBL/GenBank/DDBJ whole genome shotgun (WGS) entry which is preliminary data.</text>
</comment>
<feature type="transmembrane region" description="Helical" evidence="2">
    <location>
        <begin position="58"/>
        <end position="77"/>
    </location>
</feature>
<name>A0ABW8ASP7_9ACTN</name>
<reference evidence="4 5" key="1">
    <citation type="submission" date="2024-10" db="EMBL/GenBank/DDBJ databases">
        <title>The Natural Products Discovery Center: Release of the First 8490 Sequenced Strains for Exploring Actinobacteria Biosynthetic Diversity.</title>
        <authorList>
            <person name="Kalkreuter E."/>
            <person name="Kautsar S.A."/>
            <person name="Yang D."/>
            <person name="Bader C.D."/>
            <person name="Teijaro C.N."/>
            <person name="Fluegel L."/>
            <person name="Davis C.M."/>
            <person name="Simpson J.R."/>
            <person name="Lauterbach L."/>
            <person name="Steele A.D."/>
            <person name="Gui C."/>
            <person name="Meng S."/>
            <person name="Li G."/>
            <person name="Viehrig K."/>
            <person name="Ye F."/>
            <person name="Su P."/>
            <person name="Kiefer A.F."/>
            <person name="Nichols A."/>
            <person name="Cepeda A.J."/>
            <person name="Yan W."/>
            <person name="Fan B."/>
            <person name="Jiang Y."/>
            <person name="Adhikari A."/>
            <person name="Zheng C.-J."/>
            <person name="Schuster L."/>
            <person name="Cowan T.M."/>
            <person name="Smanski M.J."/>
            <person name="Chevrette M.G."/>
            <person name="De Carvalho L.P.S."/>
            <person name="Shen B."/>
        </authorList>
    </citation>
    <scope>NUCLEOTIDE SEQUENCE [LARGE SCALE GENOMIC DNA]</scope>
    <source>
        <strain evidence="4 5">NPDC049639</strain>
    </source>
</reference>
<evidence type="ECO:0000256" key="1">
    <source>
        <dbReference type="SAM" id="MobiDB-lite"/>
    </source>
</evidence>
<organism evidence="4 5">
    <name type="scientific">Spongisporangium articulatum</name>
    <dbReference type="NCBI Taxonomy" id="3362603"/>
    <lineage>
        <taxon>Bacteria</taxon>
        <taxon>Bacillati</taxon>
        <taxon>Actinomycetota</taxon>
        <taxon>Actinomycetes</taxon>
        <taxon>Kineosporiales</taxon>
        <taxon>Kineosporiaceae</taxon>
        <taxon>Spongisporangium</taxon>
    </lineage>
</organism>
<keyword evidence="2" id="KW-0472">Membrane</keyword>
<feature type="region of interest" description="Disordered" evidence="1">
    <location>
        <begin position="792"/>
        <end position="814"/>
    </location>
</feature>
<feature type="transmembrane region" description="Helical" evidence="2">
    <location>
        <begin position="33"/>
        <end position="51"/>
    </location>
</feature>
<feature type="region of interest" description="Disordered" evidence="1">
    <location>
        <begin position="556"/>
        <end position="612"/>
    </location>
</feature>
<dbReference type="Gene3D" id="3.10.620.30">
    <property type="match status" value="1"/>
</dbReference>
<keyword evidence="5" id="KW-1185">Reference proteome</keyword>
<dbReference type="SMART" id="SM00460">
    <property type="entry name" value="TGc"/>
    <property type="match status" value="1"/>
</dbReference>
<feature type="domain" description="Transglutaminase-like" evidence="3">
    <location>
        <begin position="484"/>
        <end position="554"/>
    </location>
</feature>
<gene>
    <name evidence="4" type="ORF">ACIB24_20365</name>
</gene>
<sequence>MKPGSDGRLAVAAAGATLLTSLALVPLVRNPLWLLAAALVTLVVMVTGIALRQLLHRSALVVPGQVLALAVVLDLLFTRDRLVDPFGVIDGFVDLVHAGLEVSRTQASPVTATSGVVFLLVAGTGLIALLTDLMAVTLRQTALAGLPLLALYCVPAALLPDGLPWYLFGLAGAGFLLLLTADADERTHSWGRVLGGQTDGRGKPPGLGVTGLGLGSLGQGGRRAAGAAVVTALVVPLFVPGLGGALFGSGGIGSGDGGKGSITRINPILNLQKDLTDRQDTELLQYRTSVSNPEPLRIVTADVFDGKVWAPGTPRIPRDNKVQDGLPPAPGLTDSSVARKLATTQVKIGKLAQTYLPLPYPATQVAIDGDWLYDAETLNVIGDHITTEGAAYKVTHLEVTPTAAQLSAATTNARDVSATYTDLPADLPQSIRTAAEQVTAGATTTYEQAVALQSWFRSSNFTYSTEVSRATRGTDSGSAAIAQFLQDRKGYCVHFASAMAVMARVLHIPARVAVGFLPGTKDSDGDMVITAHDAHAWPELYFSGIGWVRFEPTPRGAGTDAPAWTQPRSSALPQDTPTTAAPTTAAPSSSASTSTAVRPEPTQTGGGSTGDGSSRLPLVLVAALLLLALVLVLPWLAARTATRVRWSRALRSPDPATALAEAAWEELRVGLSDLGMAWARSWTPRAVLQRVMTEYELGGPAAEALRRLVTEVEGARYAPPGGADGGRRAEERRADVARVVAGVSAASTRAQQLRARWLPTSGADMLRDAVQAAAAAVRRVVERVENWFDDRFRGGPGPGAGNGAVDLNRERETV</sequence>
<dbReference type="InterPro" id="IPR038765">
    <property type="entry name" value="Papain-like_cys_pep_sf"/>
</dbReference>
<dbReference type="RefSeq" id="WP_398284016.1">
    <property type="nucleotide sequence ID" value="NZ_JBITLV010000007.1"/>
</dbReference>
<dbReference type="InterPro" id="IPR021878">
    <property type="entry name" value="TgpA_N"/>
</dbReference>
<dbReference type="PANTHER" id="PTHR42736">
    <property type="entry name" value="PROTEIN-GLUTAMINE GAMMA-GLUTAMYLTRANSFERASE"/>
    <property type="match status" value="1"/>
</dbReference>
<dbReference type="EMBL" id="JBITLV010000007">
    <property type="protein sequence ID" value="MFI7589425.1"/>
    <property type="molecule type" value="Genomic_DNA"/>
</dbReference>
<feature type="transmembrane region" description="Helical" evidence="2">
    <location>
        <begin position="618"/>
        <end position="638"/>
    </location>
</feature>
<feature type="compositionally biased region" description="Low complexity" evidence="1">
    <location>
        <begin position="576"/>
        <end position="596"/>
    </location>
</feature>
<dbReference type="InterPro" id="IPR002931">
    <property type="entry name" value="Transglutaminase-like"/>
</dbReference>
<protein>
    <submittedName>
        <fullName evidence="4">TransglutaminaseTgpA domain-containing protein</fullName>
    </submittedName>
</protein>
<evidence type="ECO:0000259" key="3">
    <source>
        <dbReference type="SMART" id="SM00460"/>
    </source>
</evidence>
<accession>A0ABW8ASP7</accession>
<dbReference type="Pfam" id="PF01841">
    <property type="entry name" value="Transglut_core"/>
    <property type="match status" value="1"/>
</dbReference>
<proteinExistence type="predicted"/>
<dbReference type="Pfam" id="PF11992">
    <property type="entry name" value="TgpA_N"/>
    <property type="match status" value="1"/>
</dbReference>
<keyword evidence="2" id="KW-1133">Transmembrane helix</keyword>
<dbReference type="SUPFAM" id="SSF54001">
    <property type="entry name" value="Cysteine proteinases"/>
    <property type="match status" value="1"/>
</dbReference>
<feature type="region of interest" description="Disordered" evidence="1">
    <location>
        <begin position="314"/>
        <end position="333"/>
    </location>
</feature>
<feature type="compositionally biased region" description="Polar residues" evidence="1">
    <location>
        <begin position="566"/>
        <end position="575"/>
    </location>
</feature>